<gene>
    <name evidence="2" type="ORF">FEQUK3_LOCUS8734</name>
</gene>
<sequence length="77" mass="8470">MIISSMTDGIMMNELDRLLRRIESTAVELGCRIGEFQSFAQTSAGQAMMAQRAESYRQTTPSEGTVDGTDFDGSQEN</sequence>
<protein>
    <submittedName>
        <fullName evidence="2">Uncharacterized protein</fullName>
    </submittedName>
</protein>
<accession>A0A8J2IQR5</accession>
<dbReference type="AlphaFoldDB" id="A0A8J2IQR5"/>
<name>A0A8J2IQR5_FUSEQ</name>
<evidence type="ECO:0000313" key="3">
    <source>
        <dbReference type="Proteomes" id="UP000693738"/>
    </source>
</evidence>
<feature type="region of interest" description="Disordered" evidence="1">
    <location>
        <begin position="50"/>
        <end position="77"/>
    </location>
</feature>
<dbReference type="Proteomes" id="UP000693738">
    <property type="component" value="Unassembled WGS sequence"/>
</dbReference>
<proteinExistence type="predicted"/>
<reference evidence="2" key="1">
    <citation type="submission" date="2021-05" db="EMBL/GenBank/DDBJ databases">
        <authorList>
            <person name="Khan N."/>
        </authorList>
    </citation>
    <scope>NUCLEOTIDE SEQUENCE</scope>
</reference>
<dbReference type="EMBL" id="CAJSTJ010000151">
    <property type="protein sequence ID" value="CAG7562961.1"/>
    <property type="molecule type" value="Genomic_DNA"/>
</dbReference>
<evidence type="ECO:0000313" key="2">
    <source>
        <dbReference type="EMBL" id="CAG7562961.1"/>
    </source>
</evidence>
<organism evidence="2 3">
    <name type="scientific">Fusarium equiseti</name>
    <name type="common">Fusarium scirpi</name>
    <dbReference type="NCBI Taxonomy" id="61235"/>
    <lineage>
        <taxon>Eukaryota</taxon>
        <taxon>Fungi</taxon>
        <taxon>Dikarya</taxon>
        <taxon>Ascomycota</taxon>
        <taxon>Pezizomycotina</taxon>
        <taxon>Sordariomycetes</taxon>
        <taxon>Hypocreomycetidae</taxon>
        <taxon>Hypocreales</taxon>
        <taxon>Nectriaceae</taxon>
        <taxon>Fusarium</taxon>
        <taxon>Fusarium incarnatum-equiseti species complex</taxon>
    </lineage>
</organism>
<evidence type="ECO:0000256" key="1">
    <source>
        <dbReference type="SAM" id="MobiDB-lite"/>
    </source>
</evidence>
<comment type="caution">
    <text evidence="2">The sequence shown here is derived from an EMBL/GenBank/DDBJ whole genome shotgun (WGS) entry which is preliminary data.</text>
</comment>